<comment type="caution">
    <text evidence="1">The sequence shown here is derived from an EMBL/GenBank/DDBJ whole genome shotgun (WGS) entry which is preliminary data.</text>
</comment>
<gene>
    <name evidence="1" type="ORF">MKZ38_000525</name>
</gene>
<evidence type="ECO:0000313" key="1">
    <source>
        <dbReference type="EMBL" id="KAJ2902475.1"/>
    </source>
</evidence>
<sequence>MEAPHTFARTCVRWNNILAARELAFQAFKNGALLQLERDLGAKFGGGAPVVMRRMAVGKERARGTVVEMRKPVFYLSVMEGKTRVKVEIPGYDASVPAHGASASGAPSSFGLGGMHGGISFAGDLGGAAWGLPQAQAFFHGGHGSTNLRHGHAPWAQMQRFTEREVEVSTIKIQAIIAKNEKMTMREEMEFLEKCAQVEGAIRKSVGDAKGVLTGGEEEKGFRYDFRGDENVVNVLGTRVWTVPERVVKIGAWYGD</sequence>
<keyword evidence="2" id="KW-1185">Reference proteome</keyword>
<protein>
    <submittedName>
        <fullName evidence="1">Uncharacterized protein</fullName>
    </submittedName>
</protein>
<reference evidence="1" key="1">
    <citation type="submission" date="2022-07" db="EMBL/GenBank/DDBJ databases">
        <title>Draft genome sequence of Zalerion maritima ATCC 34329, a (micro)plastics degrading marine fungus.</title>
        <authorList>
            <person name="Paco A."/>
            <person name="Goncalves M.F.M."/>
            <person name="Rocha-Santos T.A.P."/>
            <person name="Alves A."/>
        </authorList>
    </citation>
    <scope>NUCLEOTIDE SEQUENCE</scope>
    <source>
        <strain evidence="1">ATCC 34329</strain>
    </source>
</reference>
<proteinExistence type="predicted"/>
<evidence type="ECO:0000313" key="2">
    <source>
        <dbReference type="Proteomes" id="UP001201980"/>
    </source>
</evidence>
<organism evidence="1 2">
    <name type="scientific">Zalerion maritima</name>
    <dbReference type="NCBI Taxonomy" id="339359"/>
    <lineage>
        <taxon>Eukaryota</taxon>
        <taxon>Fungi</taxon>
        <taxon>Dikarya</taxon>
        <taxon>Ascomycota</taxon>
        <taxon>Pezizomycotina</taxon>
        <taxon>Sordariomycetes</taxon>
        <taxon>Lulworthiomycetidae</taxon>
        <taxon>Lulworthiales</taxon>
        <taxon>Lulworthiaceae</taxon>
        <taxon>Zalerion</taxon>
    </lineage>
</organism>
<dbReference type="Proteomes" id="UP001201980">
    <property type="component" value="Unassembled WGS sequence"/>
</dbReference>
<name>A0AAD5RRF1_9PEZI</name>
<dbReference type="AlphaFoldDB" id="A0AAD5RRF1"/>
<dbReference type="EMBL" id="JAKWBI020000111">
    <property type="protein sequence ID" value="KAJ2902475.1"/>
    <property type="molecule type" value="Genomic_DNA"/>
</dbReference>
<accession>A0AAD5RRF1</accession>